<dbReference type="Gene3D" id="3.40.50.12160">
    <property type="entry name" value="Methylthiotransferase, N-terminal domain"/>
    <property type="match status" value="1"/>
</dbReference>
<dbReference type="InterPro" id="IPR007197">
    <property type="entry name" value="rSAM"/>
</dbReference>
<dbReference type="Pfam" id="PF00919">
    <property type="entry name" value="UPF0004"/>
    <property type="match status" value="1"/>
</dbReference>
<dbReference type="PANTHER" id="PTHR11918">
    <property type="entry name" value="RADICAL SAM PROTEINS"/>
    <property type="match status" value="1"/>
</dbReference>
<dbReference type="STRING" id="1873176.BFN67_10375"/>
<evidence type="ECO:0000259" key="8">
    <source>
        <dbReference type="PROSITE" id="PS51449"/>
    </source>
</evidence>
<dbReference type="PROSITE" id="PS01278">
    <property type="entry name" value="MTTASE_RADICAL"/>
    <property type="match status" value="1"/>
</dbReference>
<protein>
    <submittedName>
        <fullName evidence="10">tRNA (N(6)-L-threonylcarbamoyladenosine(37)-C(2))-methylthiotransferase MtaB</fullName>
    </submittedName>
</protein>
<evidence type="ECO:0000256" key="3">
    <source>
        <dbReference type="ARBA" id="ARBA00022679"/>
    </source>
</evidence>
<dbReference type="SMART" id="SM00729">
    <property type="entry name" value="Elp3"/>
    <property type="match status" value="1"/>
</dbReference>
<dbReference type="Pfam" id="PF04055">
    <property type="entry name" value="Radical_SAM"/>
    <property type="match status" value="1"/>
</dbReference>
<dbReference type="InterPro" id="IPR058240">
    <property type="entry name" value="rSAM_sf"/>
</dbReference>
<dbReference type="NCBIfam" id="TIGR00089">
    <property type="entry name" value="MiaB/RimO family radical SAM methylthiotransferase"/>
    <property type="match status" value="1"/>
</dbReference>
<dbReference type="InterPro" id="IPR005839">
    <property type="entry name" value="Methylthiotransferase"/>
</dbReference>
<dbReference type="GO" id="GO:0046872">
    <property type="term" value="F:metal ion binding"/>
    <property type="evidence" value="ECO:0007669"/>
    <property type="project" value="UniProtKB-KW"/>
</dbReference>
<dbReference type="SUPFAM" id="SSF102114">
    <property type="entry name" value="Radical SAM enzymes"/>
    <property type="match status" value="1"/>
</dbReference>
<proteinExistence type="predicted"/>
<dbReference type="Proteomes" id="UP000191905">
    <property type="component" value="Unassembled WGS sequence"/>
</dbReference>
<feature type="domain" description="Radical SAM core" evidence="9">
    <location>
        <begin position="151"/>
        <end position="381"/>
    </location>
</feature>
<dbReference type="SFLD" id="SFLDS00029">
    <property type="entry name" value="Radical_SAM"/>
    <property type="match status" value="1"/>
</dbReference>
<evidence type="ECO:0000313" key="10">
    <source>
        <dbReference type="EMBL" id="OQM77179.1"/>
    </source>
</evidence>
<gene>
    <name evidence="10" type="ORF">BFN67_10375</name>
</gene>
<comment type="cofactor">
    <cofactor evidence="1">
        <name>[4Fe-4S] cluster</name>
        <dbReference type="ChEBI" id="CHEBI:49883"/>
    </cofactor>
</comment>
<evidence type="ECO:0000256" key="7">
    <source>
        <dbReference type="ARBA" id="ARBA00023014"/>
    </source>
</evidence>
<dbReference type="InterPro" id="IPR013848">
    <property type="entry name" value="Methylthiotransferase_N"/>
</dbReference>
<dbReference type="InterPro" id="IPR020612">
    <property type="entry name" value="Methylthiotransferase_CS"/>
</dbReference>
<evidence type="ECO:0000256" key="1">
    <source>
        <dbReference type="ARBA" id="ARBA00001966"/>
    </source>
</evidence>
<comment type="caution">
    <text evidence="10">The sequence shown here is derived from an EMBL/GenBank/DDBJ whole genome shotgun (WGS) entry which is preliminary data.</text>
</comment>
<keyword evidence="11" id="KW-1185">Reference proteome</keyword>
<evidence type="ECO:0000313" key="11">
    <source>
        <dbReference type="Proteomes" id="UP000191905"/>
    </source>
</evidence>
<dbReference type="InterPro" id="IPR038135">
    <property type="entry name" value="Methylthiotransferase_N_sf"/>
</dbReference>
<dbReference type="PANTHER" id="PTHR11918:SF45">
    <property type="entry name" value="THREONYLCARBAMOYLADENOSINE TRNA METHYLTHIOTRANSFERASE"/>
    <property type="match status" value="1"/>
</dbReference>
<dbReference type="AlphaFoldDB" id="A0A1V8RVY4"/>
<name>A0A1V8RVY4_9HYPH</name>
<keyword evidence="4" id="KW-0949">S-adenosyl-L-methionine</keyword>
<keyword evidence="6" id="KW-0408">Iron</keyword>
<dbReference type="PROSITE" id="PS51918">
    <property type="entry name" value="RADICAL_SAM"/>
    <property type="match status" value="1"/>
</dbReference>
<keyword evidence="5" id="KW-0479">Metal-binding</keyword>
<dbReference type="GO" id="GO:0051539">
    <property type="term" value="F:4 iron, 4 sulfur cluster binding"/>
    <property type="evidence" value="ECO:0007669"/>
    <property type="project" value="UniProtKB-KW"/>
</dbReference>
<sequence length="442" mass="48572">MVTRHRKRSLMGTDAKGIEIVTFGCRLNTYESEVMRREAQSAGLGELDGGAIIFNTCAVTGEAVRQAKQSIRKARRENPNARIIVSGCAAQTAPQDFSAMGEVDLVLGNEEKLKAHNYRALPDFGVNDFEKVRVNDIFSVRETAGHMVDAIEGRARAFVQVQNGCDHRCTFCIIPFGRGNSRSVPMGAVVEQSRRLIENGYAEVVLSGVDMTSYGADLPGAPRLGKLVKTILKQVPEVKRLRLSSIDSIEADEDLLDAIATESRLMPHLHLSLQSGDDMILKRMKRRHLRADSIRFCEDVRKLRPDIVFGADIIAGFPTETKEMFENSLKIVEECGLTHLHVFPFSPREGTPAARMPQVKREIVKQRAARLRAAGDTAYRRHLETLVGTRQSILIEREGIGRTQDFTLATVAAGQPSEIVVATVTGHDGEKLTAASAAAQAA</sequence>
<evidence type="ECO:0000256" key="6">
    <source>
        <dbReference type="ARBA" id="ARBA00023004"/>
    </source>
</evidence>
<dbReference type="CDD" id="cd01335">
    <property type="entry name" value="Radical_SAM"/>
    <property type="match status" value="1"/>
</dbReference>
<evidence type="ECO:0000256" key="2">
    <source>
        <dbReference type="ARBA" id="ARBA00022485"/>
    </source>
</evidence>
<dbReference type="Gene3D" id="3.80.30.20">
    <property type="entry name" value="tm_1862 like domain"/>
    <property type="match status" value="1"/>
</dbReference>
<dbReference type="InterPro" id="IPR006467">
    <property type="entry name" value="MiaB-like_bact"/>
</dbReference>
<dbReference type="PROSITE" id="PS51449">
    <property type="entry name" value="MTTASE_N"/>
    <property type="match status" value="1"/>
</dbReference>
<accession>A0A1V8RVY4</accession>
<feature type="domain" description="MTTase N-terminal" evidence="8">
    <location>
        <begin position="16"/>
        <end position="122"/>
    </location>
</feature>
<reference evidence="10 11" key="1">
    <citation type="journal article" date="2016" name="Int. J. Syst. Evol. Microbiol.">
        <title>Pseudaminobacter manganicus sp. nov., isolated from sludge of a manganese mine.</title>
        <authorList>
            <person name="Li J."/>
            <person name="Huang J."/>
            <person name="Liao S."/>
            <person name="Wang G."/>
        </authorList>
    </citation>
    <scope>NUCLEOTIDE SEQUENCE [LARGE SCALE GENOMIC DNA]</scope>
    <source>
        <strain evidence="10 11">JH-7</strain>
    </source>
</reference>
<dbReference type="SFLD" id="SFLDG01082">
    <property type="entry name" value="B12-binding_domain_containing"/>
    <property type="match status" value="1"/>
</dbReference>
<keyword evidence="7" id="KW-0411">Iron-sulfur</keyword>
<keyword evidence="3 10" id="KW-0808">Transferase</keyword>
<dbReference type="InterPro" id="IPR023404">
    <property type="entry name" value="rSAM_horseshoe"/>
</dbReference>
<keyword evidence="2" id="KW-0004">4Fe-4S</keyword>
<evidence type="ECO:0000259" key="9">
    <source>
        <dbReference type="PROSITE" id="PS51918"/>
    </source>
</evidence>
<dbReference type="EMBL" id="MDET01000002">
    <property type="protein sequence ID" value="OQM77179.1"/>
    <property type="molecule type" value="Genomic_DNA"/>
</dbReference>
<evidence type="ECO:0000256" key="5">
    <source>
        <dbReference type="ARBA" id="ARBA00022723"/>
    </source>
</evidence>
<dbReference type="GO" id="GO:0035598">
    <property type="term" value="F:tRNA (N(6)-L-threonylcarbamoyladenosine(37)-C(2))-methylthiotransferase activity"/>
    <property type="evidence" value="ECO:0007669"/>
    <property type="project" value="TreeGrafter"/>
</dbReference>
<organism evidence="10 11">
    <name type="scientific">Manganibacter manganicus</name>
    <dbReference type="NCBI Taxonomy" id="1873176"/>
    <lineage>
        <taxon>Bacteria</taxon>
        <taxon>Pseudomonadati</taxon>
        <taxon>Pseudomonadota</taxon>
        <taxon>Alphaproteobacteria</taxon>
        <taxon>Hyphomicrobiales</taxon>
        <taxon>Phyllobacteriaceae</taxon>
        <taxon>Manganibacter</taxon>
    </lineage>
</organism>
<dbReference type="NCBIfam" id="TIGR01579">
    <property type="entry name" value="MiaB-like-C"/>
    <property type="match status" value="1"/>
</dbReference>
<dbReference type="InterPro" id="IPR006638">
    <property type="entry name" value="Elp3/MiaA/NifB-like_rSAM"/>
</dbReference>
<evidence type="ECO:0000256" key="4">
    <source>
        <dbReference type="ARBA" id="ARBA00022691"/>
    </source>
</evidence>